<reference evidence="9" key="1">
    <citation type="submission" date="2011-08" db="EMBL/GenBank/DDBJ databases">
        <title>The draft genome of Latimeria chalumnae.</title>
        <authorList>
            <person name="Di Palma F."/>
            <person name="Alfoldi J."/>
            <person name="Johnson J."/>
            <person name="Berlin A."/>
            <person name="Gnerre S."/>
            <person name="Jaffe D."/>
            <person name="MacCallum I."/>
            <person name="Young S."/>
            <person name="Walker B.J."/>
            <person name="Lander E."/>
            <person name="Lindblad-Toh K."/>
        </authorList>
    </citation>
    <scope>NUCLEOTIDE SEQUENCE [LARGE SCALE GENOMIC DNA]</scope>
    <source>
        <strain evidence="9">Wild caught</strain>
    </source>
</reference>
<dbReference type="Ensembl" id="ENSLACT00000020314.1">
    <property type="protein sequence ID" value="ENSLACP00000020174.1"/>
    <property type="gene ID" value="ENSLACG00000017731.1"/>
</dbReference>
<dbReference type="InterPro" id="IPR006620">
    <property type="entry name" value="Pro_4_hyd_alph"/>
</dbReference>
<gene>
    <name evidence="8" type="primary">OGFOD2</name>
</gene>
<evidence type="ECO:0000313" key="9">
    <source>
        <dbReference type="Proteomes" id="UP000008672"/>
    </source>
</evidence>
<dbReference type="InterPro" id="IPR005123">
    <property type="entry name" value="Oxoglu/Fe-dep_dioxygenase_dom"/>
</dbReference>
<dbReference type="GO" id="GO:0031418">
    <property type="term" value="F:L-ascorbic acid binding"/>
    <property type="evidence" value="ECO:0007669"/>
    <property type="project" value="UniProtKB-KW"/>
</dbReference>
<name>H3BE53_LATCH</name>
<keyword evidence="2" id="KW-0479">Metal-binding</keyword>
<dbReference type="PROSITE" id="PS51471">
    <property type="entry name" value="FE2OG_OXY"/>
    <property type="match status" value="1"/>
</dbReference>
<dbReference type="SMART" id="SM00702">
    <property type="entry name" value="P4Hc"/>
    <property type="match status" value="1"/>
</dbReference>
<keyword evidence="6" id="KW-0408">Iron</keyword>
<evidence type="ECO:0000256" key="3">
    <source>
        <dbReference type="ARBA" id="ARBA00022896"/>
    </source>
</evidence>
<dbReference type="GeneTree" id="ENSGT00940000153974"/>
<evidence type="ECO:0000259" key="7">
    <source>
        <dbReference type="PROSITE" id="PS51471"/>
    </source>
</evidence>
<dbReference type="Bgee" id="ENSLACG00000017731">
    <property type="expression patterns" value="Expressed in chordate pharynx and 6 other cell types or tissues"/>
</dbReference>
<dbReference type="AlphaFoldDB" id="H3BE53"/>
<organism evidence="8 9">
    <name type="scientific">Latimeria chalumnae</name>
    <name type="common">Coelacanth</name>
    <dbReference type="NCBI Taxonomy" id="7897"/>
    <lineage>
        <taxon>Eukaryota</taxon>
        <taxon>Metazoa</taxon>
        <taxon>Chordata</taxon>
        <taxon>Craniata</taxon>
        <taxon>Vertebrata</taxon>
        <taxon>Euteleostomi</taxon>
        <taxon>Coelacanthiformes</taxon>
        <taxon>Coelacanthidae</taxon>
        <taxon>Latimeria</taxon>
    </lineage>
</organism>
<evidence type="ECO:0000256" key="5">
    <source>
        <dbReference type="ARBA" id="ARBA00023002"/>
    </source>
</evidence>
<keyword evidence="4" id="KW-0223">Dioxygenase</keyword>
<reference evidence="8" key="2">
    <citation type="submission" date="2025-08" db="UniProtKB">
        <authorList>
            <consortium name="Ensembl"/>
        </authorList>
    </citation>
    <scope>IDENTIFICATION</scope>
</reference>
<feature type="domain" description="Fe2OG dioxygenase" evidence="7">
    <location>
        <begin position="211"/>
        <end position="305"/>
    </location>
</feature>
<evidence type="ECO:0000256" key="1">
    <source>
        <dbReference type="ARBA" id="ARBA00001961"/>
    </source>
</evidence>
<dbReference type="GO" id="GO:0016705">
    <property type="term" value="F:oxidoreductase activity, acting on paired donors, with incorporation or reduction of molecular oxygen"/>
    <property type="evidence" value="ECO:0007669"/>
    <property type="project" value="InterPro"/>
</dbReference>
<keyword evidence="3" id="KW-0847">Vitamin C</keyword>
<reference evidence="8" key="3">
    <citation type="submission" date="2025-09" db="UniProtKB">
        <authorList>
            <consortium name="Ensembl"/>
        </authorList>
    </citation>
    <scope>IDENTIFICATION</scope>
</reference>
<comment type="cofactor">
    <cofactor evidence="1">
        <name>L-ascorbate</name>
        <dbReference type="ChEBI" id="CHEBI:38290"/>
    </cofactor>
</comment>
<keyword evidence="9" id="KW-1185">Reference proteome</keyword>
<dbReference type="GO" id="GO:0051213">
    <property type="term" value="F:dioxygenase activity"/>
    <property type="evidence" value="ECO:0007669"/>
    <property type="project" value="UniProtKB-KW"/>
</dbReference>
<accession>H3BE53</accession>
<dbReference type="Proteomes" id="UP000008672">
    <property type="component" value="Unassembled WGS sequence"/>
</dbReference>
<keyword evidence="5" id="KW-0560">Oxidoreductase</keyword>
<dbReference type="GO" id="GO:0005506">
    <property type="term" value="F:iron ion binding"/>
    <property type="evidence" value="ECO:0007669"/>
    <property type="project" value="InterPro"/>
</dbReference>
<evidence type="ECO:0000256" key="4">
    <source>
        <dbReference type="ARBA" id="ARBA00022964"/>
    </source>
</evidence>
<dbReference type="PANTHER" id="PTHR24014:SF4">
    <property type="entry name" value="2-OXOGLUTARATE AND IRON-DEPENDENT OXYGENASE DOMAIN-CONTAINING PROTEIN 2"/>
    <property type="match status" value="1"/>
</dbReference>
<evidence type="ECO:0000256" key="6">
    <source>
        <dbReference type="ARBA" id="ARBA00023004"/>
    </source>
</evidence>
<proteinExistence type="predicted"/>
<dbReference type="PANTHER" id="PTHR24014">
    <property type="entry name" value="2-OXOGLUTARATE AND IRON-DEPENDENT OXYGENASE DOMAIN-CONTAINING PROTEIN 2"/>
    <property type="match status" value="1"/>
</dbReference>
<dbReference type="Pfam" id="PF25238">
    <property type="entry name" value="OGFOD2-like"/>
    <property type="match status" value="1"/>
</dbReference>
<evidence type="ECO:0000256" key="2">
    <source>
        <dbReference type="ARBA" id="ARBA00022723"/>
    </source>
</evidence>
<dbReference type="EMBL" id="AFYH01016401">
    <property type="status" value="NOT_ANNOTATED_CDS"/>
    <property type="molecule type" value="Genomic_DNA"/>
</dbReference>
<evidence type="ECO:0000313" key="8">
    <source>
        <dbReference type="Ensembl" id="ENSLACP00000020174.1"/>
    </source>
</evidence>
<protein>
    <submittedName>
        <fullName evidence="8">2-oxoglutarate and iron dependent oxygenase domain containing 2</fullName>
    </submittedName>
</protein>
<sequence length="350" mass="40294">ASACKKQFYVCGCFYTNNIFLEDYKIHVTFLNEQQFRRDYGPVLRNAGCTTEEKFKDVFAKIEKELQRRQLLDQHSMERKAIISETYEPIHPHVYMLQESFLAPKFVEVVNYCQSEDADLKGLLDRIDSLPAKKVYSFPVFTKEFCQDLVEGLTFFLLLNLKKKKNNLFKNGKIQLNELGFDETFITPLRENYLQPITSLLFPDYGGKCLDSHKVFVVKYALHEDLSLSYHYDNAEVTLNVSLGKQFTEGNLYFGDVRQVPISETECVEVEHQVTQGLLHQGGQLHGALPIKSGERWNLIVWMRSSAVRNRLCPMCNMQPHLVEAIGFGDGYTKDTAEEIPDNVDVCTLI</sequence>